<dbReference type="Proteomes" id="UP000816034">
    <property type="component" value="Unassembled WGS sequence"/>
</dbReference>
<evidence type="ECO:0000256" key="8">
    <source>
        <dbReference type="ARBA" id="ARBA00023136"/>
    </source>
</evidence>
<evidence type="ECO:0000256" key="11">
    <source>
        <dbReference type="ARBA" id="ARBA00023214"/>
    </source>
</evidence>
<dbReference type="GO" id="GO:0034707">
    <property type="term" value="C:chloride channel complex"/>
    <property type="evidence" value="ECO:0007669"/>
    <property type="project" value="UniProtKB-KW"/>
</dbReference>
<reference evidence="15 16" key="1">
    <citation type="journal article" date="2018" name="BMC Genomics">
        <title>The genome of Naegleria lovaniensis, the basis for a comparative approach to unravel pathogenicity factors of the human pathogenic amoeba N. fowleri.</title>
        <authorList>
            <person name="Liechti N."/>
            <person name="Schurch N."/>
            <person name="Bruggmann R."/>
            <person name="Wittwer M."/>
        </authorList>
    </citation>
    <scope>NUCLEOTIDE SEQUENCE [LARGE SCALE GENOMIC DNA]</scope>
    <source>
        <strain evidence="15 16">ATCC 30569</strain>
    </source>
</reference>
<keyword evidence="11" id="KW-0868">Chloride</keyword>
<feature type="transmembrane region" description="Helical" evidence="14">
    <location>
        <begin position="361"/>
        <end position="383"/>
    </location>
</feature>
<evidence type="ECO:0000256" key="13">
    <source>
        <dbReference type="SAM" id="MobiDB-lite"/>
    </source>
</evidence>
<dbReference type="GO" id="GO:0005229">
    <property type="term" value="F:intracellularly calcium-gated chloride channel activity"/>
    <property type="evidence" value="ECO:0007669"/>
    <property type="project" value="TreeGrafter"/>
</dbReference>
<keyword evidence="12" id="KW-0407">Ion channel</keyword>
<proteinExistence type="inferred from homology"/>
<organism evidence="15 16">
    <name type="scientific">Naegleria lovaniensis</name>
    <name type="common">Amoeba</name>
    <dbReference type="NCBI Taxonomy" id="51637"/>
    <lineage>
        <taxon>Eukaryota</taxon>
        <taxon>Discoba</taxon>
        <taxon>Heterolobosea</taxon>
        <taxon>Tetramitia</taxon>
        <taxon>Eutetramitia</taxon>
        <taxon>Vahlkampfiidae</taxon>
        <taxon>Naegleria</taxon>
    </lineage>
</organism>
<feature type="transmembrane region" description="Helical" evidence="14">
    <location>
        <begin position="77"/>
        <end position="105"/>
    </location>
</feature>
<keyword evidence="7" id="KW-0406">Ion transport</keyword>
<keyword evidence="10" id="KW-0325">Glycoprotein</keyword>
<evidence type="ECO:0000256" key="2">
    <source>
        <dbReference type="ARBA" id="ARBA00009849"/>
    </source>
</evidence>
<feature type="compositionally biased region" description="Gly residues" evidence="13">
    <location>
        <begin position="820"/>
        <end position="846"/>
    </location>
</feature>
<evidence type="ECO:0000256" key="6">
    <source>
        <dbReference type="ARBA" id="ARBA00022989"/>
    </source>
</evidence>
<dbReference type="PANTHER" id="PTHR12424">
    <property type="entry name" value="TWEETY-RELATED"/>
    <property type="match status" value="1"/>
</dbReference>
<keyword evidence="3" id="KW-0813">Transport</keyword>
<dbReference type="PANTHER" id="PTHR12424:SF8">
    <property type="entry name" value="PROTEIN TWEETY"/>
    <property type="match status" value="1"/>
</dbReference>
<dbReference type="GeneID" id="68099812"/>
<dbReference type="EMBL" id="PYSW02000029">
    <property type="protein sequence ID" value="KAG2379219.1"/>
    <property type="molecule type" value="Genomic_DNA"/>
</dbReference>
<dbReference type="GO" id="GO:0072320">
    <property type="term" value="F:volume-sensitive chloride channel activity"/>
    <property type="evidence" value="ECO:0007669"/>
    <property type="project" value="TreeGrafter"/>
</dbReference>
<gene>
    <name evidence="15" type="ORF">C9374_007358</name>
</gene>
<evidence type="ECO:0000313" key="15">
    <source>
        <dbReference type="EMBL" id="KAG2379219.1"/>
    </source>
</evidence>
<keyword evidence="6 14" id="KW-1133">Transmembrane helix</keyword>
<comment type="subcellular location">
    <subcellularLocation>
        <location evidence="1">Cell membrane</location>
        <topology evidence="1">Multi-pass membrane protein</topology>
    </subcellularLocation>
</comment>
<feature type="transmembrane region" description="Helical" evidence="14">
    <location>
        <begin position="753"/>
        <end position="776"/>
    </location>
</feature>
<comment type="caution">
    <text evidence="15">The sequence shown here is derived from an EMBL/GenBank/DDBJ whole genome shotgun (WGS) entry which is preliminary data.</text>
</comment>
<sequence length="915" mass="101733">MYYRATAVEPSTPPPPHLFHSTSTPHSMITLFSQYLSSYLFQSNNNGAWLNEWFRCDYSVISSSAPNNVDFCAWISYLYFILIVVAILVVLGMVLTLFLGIFYVMRRVCGLCGSAKAAHKNYSSQLVMVVIYTILATFIVVASLGGMVFTITYGVGSGHVISTTFNTISMTIDQFTTSAKDITGGTGIVKVFAQNINQLFKDNIYPLLNSTMNVNIAMMQLPISLLQSQLSDLNSIVLKLQQLNELEQEIMTSNKDILDTLNYPFQSLNSSSSQLQVAKFPQQSFQSMNESFYSTLYPNIMNQIGNEMMNQIIPIADGYVSVLSNFNSTDSMFTLLQRNLEMVIGNGILKRGASIFEGVRLSVIGIGFLFILSTFVIFMSLIYRRNPRAAKCSSCCSCILVFWMFLFGAANVCVFMILVPYCREGQDIFDPQRLPSQLHNTTFSIGLNITKSLLKCQGEETWIQVVQEVVVVSLKNGHGNNNQTLLLMESLNQYVNQLFGVFQTITNSSSMIPIMNVTSDAFKNALSPLGNDILKKGIEQPMKDISNLFSKQVLDDLKDISTYSSQFKMNTFQNLIQQLNSITKNITIPNDQRLEFYYDTWNISTFNPNQYPFNISEQYSELIYVYENQHLSSNTTLYQRLTLIQSQLILYTNTMMNLTLETPNTLFSYTWNTLSNTLNGMNQVISMFDRMNEAWMYLNDEGRNISLHRVKSSIQQFVQYLKSVFLQAQCGFIGSNMKSIHYHTCQVMNVGTIGMGACAILIGLSLLVLYPIGLIASKRLDGRSYQPLLWRKSKNVRDMDIKLLEERANELTQMDVSSSSGGGGIGGSGMGGGIGGGMSSGGGGGHSDTYSRGTGGLSRSGSKVTSRGASSSSTTLIKGSKQQRYAYSGVGEGDSDDSSGEDDVVETVRRGSKRF</sequence>
<comment type="similarity">
    <text evidence="2">Belongs to the tweety family.</text>
</comment>
<keyword evidence="9" id="KW-0869">Chloride channel</keyword>
<evidence type="ECO:0008006" key="17">
    <source>
        <dbReference type="Google" id="ProtNLM"/>
    </source>
</evidence>
<name>A0AA88GKK2_NAELO</name>
<evidence type="ECO:0000256" key="12">
    <source>
        <dbReference type="ARBA" id="ARBA00023303"/>
    </source>
</evidence>
<evidence type="ECO:0000256" key="4">
    <source>
        <dbReference type="ARBA" id="ARBA00022475"/>
    </source>
</evidence>
<dbReference type="InterPro" id="IPR006990">
    <property type="entry name" value="Tweety"/>
</dbReference>
<feature type="compositionally biased region" description="Acidic residues" evidence="13">
    <location>
        <begin position="893"/>
        <end position="905"/>
    </location>
</feature>
<keyword evidence="8 14" id="KW-0472">Membrane</keyword>
<evidence type="ECO:0000256" key="9">
    <source>
        <dbReference type="ARBA" id="ARBA00023173"/>
    </source>
</evidence>
<feature type="region of interest" description="Disordered" evidence="13">
    <location>
        <begin position="812"/>
        <end position="915"/>
    </location>
</feature>
<feature type="transmembrane region" description="Helical" evidence="14">
    <location>
        <begin position="126"/>
        <end position="155"/>
    </location>
</feature>
<dbReference type="GO" id="GO:0005886">
    <property type="term" value="C:plasma membrane"/>
    <property type="evidence" value="ECO:0007669"/>
    <property type="project" value="UniProtKB-SubCell"/>
</dbReference>
<evidence type="ECO:0000256" key="7">
    <source>
        <dbReference type="ARBA" id="ARBA00023065"/>
    </source>
</evidence>
<keyword evidence="4" id="KW-1003">Cell membrane</keyword>
<accession>A0AA88GKK2</accession>
<evidence type="ECO:0000313" key="16">
    <source>
        <dbReference type="Proteomes" id="UP000816034"/>
    </source>
</evidence>
<feature type="compositionally biased region" description="Polar residues" evidence="13">
    <location>
        <begin position="863"/>
        <end position="885"/>
    </location>
</feature>
<keyword evidence="5 14" id="KW-0812">Transmembrane</keyword>
<dbReference type="AlphaFoldDB" id="A0AA88GKK2"/>
<evidence type="ECO:0000256" key="10">
    <source>
        <dbReference type="ARBA" id="ARBA00023180"/>
    </source>
</evidence>
<evidence type="ECO:0000256" key="1">
    <source>
        <dbReference type="ARBA" id="ARBA00004651"/>
    </source>
</evidence>
<evidence type="ECO:0000256" key="3">
    <source>
        <dbReference type="ARBA" id="ARBA00022448"/>
    </source>
</evidence>
<dbReference type="RefSeq" id="XP_044546481.1">
    <property type="nucleotide sequence ID" value="XM_044697314.1"/>
</dbReference>
<evidence type="ECO:0000256" key="5">
    <source>
        <dbReference type="ARBA" id="ARBA00022692"/>
    </source>
</evidence>
<feature type="transmembrane region" description="Helical" evidence="14">
    <location>
        <begin position="395"/>
        <end position="419"/>
    </location>
</feature>
<protein>
    <recommendedName>
        <fullName evidence="17">Prominin</fullName>
    </recommendedName>
</protein>
<keyword evidence="16" id="KW-1185">Reference proteome</keyword>
<evidence type="ECO:0000256" key="14">
    <source>
        <dbReference type="SAM" id="Phobius"/>
    </source>
</evidence>